<proteinExistence type="predicted"/>
<accession>A0A6A6BYJ1</accession>
<dbReference type="GeneID" id="54568092"/>
<evidence type="ECO:0000313" key="3">
    <source>
        <dbReference type="Proteomes" id="UP000799537"/>
    </source>
</evidence>
<dbReference type="Proteomes" id="UP000799537">
    <property type="component" value="Unassembled WGS sequence"/>
</dbReference>
<dbReference type="AlphaFoldDB" id="A0A6A6BYJ1"/>
<keyword evidence="3" id="KW-1185">Reference proteome</keyword>
<evidence type="ECO:0000256" key="1">
    <source>
        <dbReference type="SAM" id="MobiDB-lite"/>
    </source>
</evidence>
<organism evidence="2 3">
    <name type="scientific">Zasmidium cellare ATCC 36951</name>
    <dbReference type="NCBI Taxonomy" id="1080233"/>
    <lineage>
        <taxon>Eukaryota</taxon>
        <taxon>Fungi</taxon>
        <taxon>Dikarya</taxon>
        <taxon>Ascomycota</taxon>
        <taxon>Pezizomycotina</taxon>
        <taxon>Dothideomycetes</taxon>
        <taxon>Dothideomycetidae</taxon>
        <taxon>Mycosphaerellales</taxon>
        <taxon>Mycosphaerellaceae</taxon>
        <taxon>Zasmidium</taxon>
    </lineage>
</organism>
<evidence type="ECO:0000313" key="2">
    <source>
        <dbReference type="EMBL" id="KAF2158476.1"/>
    </source>
</evidence>
<gene>
    <name evidence="2" type="ORF">M409DRAFT_61633</name>
</gene>
<name>A0A6A6BYJ1_ZASCE</name>
<feature type="region of interest" description="Disordered" evidence="1">
    <location>
        <begin position="37"/>
        <end position="63"/>
    </location>
</feature>
<dbReference type="EMBL" id="ML993662">
    <property type="protein sequence ID" value="KAF2158476.1"/>
    <property type="molecule type" value="Genomic_DNA"/>
</dbReference>
<protein>
    <submittedName>
        <fullName evidence="2">Uncharacterized protein</fullName>
    </submittedName>
</protein>
<sequence>MQIAQSTNNGFLGSKAELVQDLPSVETFHKSPIMAARATQADSHRHLKLDPGTPHRTTNPSIIGGFYEPSDLSTLPLGPQTAVTGYSCPLSDVNINPQHTHRVSPMPDSFHDKMDETHFLPGFRQPMVHFDPPFLPVPIGWEDSYSTLLHGCSCTLLMADIAKVCWCSSVQSVRHRR</sequence>
<reference evidence="2" key="1">
    <citation type="journal article" date="2020" name="Stud. Mycol.">
        <title>101 Dothideomycetes genomes: a test case for predicting lifestyles and emergence of pathogens.</title>
        <authorList>
            <person name="Haridas S."/>
            <person name="Albert R."/>
            <person name="Binder M."/>
            <person name="Bloem J."/>
            <person name="Labutti K."/>
            <person name="Salamov A."/>
            <person name="Andreopoulos B."/>
            <person name="Baker S."/>
            <person name="Barry K."/>
            <person name="Bills G."/>
            <person name="Bluhm B."/>
            <person name="Cannon C."/>
            <person name="Castanera R."/>
            <person name="Culley D."/>
            <person name="Daum C."/>
            <person name="Ezra D."/>
            <person name="Gonzalez J."/>
            <person name="Henrissat B."/>
            <person name="Kuo A."/>
            <person name="Liang C."/>
            <person name="Lipzen A."/>
            <person name="Lutzoni F."/>
            <person name="Magnuson J."/>
            <person name="Mondo S."/>
            <person name="Nolan M."/>
            <person name="Ohm R."/>
            <person name="Pangilinan J."/>
            <person name="Park H.-J."/>
            <person name="Ramirez L."/>
            <person name="Alfaro M."/>
            <person name="Sun H."/>
            <person name="Tritt A."/>
            <person name="Yoshinaga Y."/>
            <person name="Zwiers L.-H."/>
            <person name="Turgeon B."/>
            <person name="Goodwin S."/>
            <person name="Spatafora J."/>
            <person name="Crous P."/>
            <person name="Grigoriev I."/>
        </authorList>
    </citation>
    <scope>NUCLEOTIDE SEQUENCE</scope>
    <source>
        <strain evidence="2">ATCC 36951</strain>
    </source>
</reference>
<dbReference type="RefSeq" id="XP_033659365.1">
    <property type="nucleotide sequence ID" value="XM_033814820.1"/>
</dbReference>